<dbReference type="EMBL" id="BMJD01000094">
    <property type="protein sequence ID" value="GGB63649.1"/>
    <property type="molecule type" value="Genomic_DNA"/>
</dbReference>
<evidence type="ECO:0000313" key="2">
    <source>
        <dbReference type="Proteomes" id="UP000621492"/>
    </source>
</evidence>
<protein>
    <submittedName>
        <fullName evidence="1">Uncharacterized protein</fullName>
    </submittedName>
</protein>
<gene>
    <name evidence="1" type="ORF">GCM10011409_45880</name>
</gene>
<reference evidence="1" key="1">
    <citation type="journal article" date="2014" name="Int. J. Syst. Evol. Microbiol.">
        <title>Complete genome sequence of Corynebacterium casei LMG S-19264T (=DSM 44701T), isolated from a smear-ripened cheese.</title>
        <authorList>
            <consortium name="US DOE Joint Genome Institute (JGI-PGF)"/>
            <person name="Walter F."/>
            <person name="Albersmeier A."/>
            <person name="Kalinowski J."/>
            <person name="Ruckert C."/>
        </authorList>
    </citation>
    <scope>NUCLEOTIDE SEQUENCE</scope>
    <source>
        <strain evidence="1">CGMCC 1.15454</strain>
    </source>
</reference>
<accession>A0A9W5X7V3</accession>
<organism evidence="1 2">
    <name type="scientific">Lentibacillus populi</name>
    <dbReference type="NCBI Taxonomy" id="1827502"/>
    <lineage>
        <taxon>Bacteria</taxon>
        <taxon>Bacillati</taxon>
        <taxon>Bacillota</taxon>
        <taxon>Bacilli</taxon>
        <taxon>Bacillales</taxon>
        <taxon>Bacillaceae</taxon>
        <taxon>Lentibacillus</taxon>
    </lineage>
</organism>
<comment type="caution">
    <text evidence="1">The sequence shown here is derived from an EMBL/GenBank/DDBJ whole genome shotgun (WGS) entry which is preliminary data.</text>
</comment>
<dbReference type="Proteomes" id="UP000621492">
    <property type="component" value="Unassembled WGS sequence"/>
</dbReference>
<proteinExistence type="predicted"/>
<sequence>MNLSQLNEQVRQALNNRDHKQAEKTLKLINELLNGGKGE</sequence>
<name>A0A9W5X7V3_9BACI</name>
<evidence type="ECO:0000313" key="1">
    <source>
        <dbReference type="EMBL" id="GGB63649.1"/>
    </source>
</evidence>
<keyword evidence="2" id="KW-1185">Reference proteome</keyword>
<reference evidence="1" key="2">
    <citation type="submission" date="2020-09" db="EMBL/GenBank/DDBJ databases">
        <authorList>
            <person name="Sun Q."/>
            <person name="Zhou Y."/>
        </authorList>
    </citation>
    <scope>NUCLEOTIDE SEQUENCE</scope>
    <source>
        <strain evidence="1">CGMCC 1.15454</strain>
    </source>
</reference>
<dbReference type="AlphaFoldDB" id="A0A9W5X7V3"/>